<gene>
    <name evidence="1" type="ORF">RM543_15930</name>
</gene>
<dbReference type="EMBL" id="JAVRHL010000004">
    <property type="protein sequence ID" value="MDT0684175.1"/>
    <property type="molecule type" value="Genomic_DNA"/>
</dbReference>
<evidence type="ECO:0000313" key="2">
    <source>
        <dbReference type="Proteomes" id="UP001265259"/>
    </source>
</evidence>
<accession>A0ABU3DKC9</accession>
<dbReference type="Proteomes" id="UP001265259">
    <property type="component" value="Unassembled WGS sequence"/>
</dbReference>
<dbReference type="RefSeq" id="WP_311693421.1">
    <property type="nucleotide sequence ID" value="NZ_JAVRHL010000004.1"/>
</dbReference>
<evidence type="ECO:0000313" key="1">
    <source>
        <dbReference type="EMBL" id="MDT0684175.1"/>
    </source>
</evidence>
<keyword evidence="2" id="KW-1185">Reference proteome</keyword>
<reference evidence="1 2" key="1">
    <citation type="submission" date="2023-09" db="EMBL/GenBank/DDBJ databases">
        <authorList>
            <person name="Rey-Velasco X."/>
        </authorList>
    </citation>
    <scope>NUCLEOTIDE SEQUENCE [LARGE SCALE GENOMIC DNA]</scope>
    <source>
        <strain evidence="1 2">F158</strain>
    </source>
</reference>
<sequence length="342" mass="38292">MPIEEFVPKARTSIDNLGFLFGAGTSFESGYPLVAGLTREVISALQPDERASLDEVLHAFGKSYDDALGNPNIEEISDLVIEHHTNSQADRFKVLKERIRELVRDAILGVERPDISNQVSFFERIKARAFDRATNVWVFTTNYDLLFEDACAEVGLKMVNGFIGATTRCFSEREFSLVSGTVNGSRFSQEGGLTVRLVKLHGSVSWFRKDERIFEAAPSAINEAEARCMVLPRRTKVLETLSNPYDRLFRLSSSLLGDKCKHLISSGFSFGDSHINETLVTPKIDSGAISFFNFCHDEPTTLSASRNRPNVWHFCNDKTVNGGRETGATHDTWKFGDFVKLF</sequence>
<proteinExistence type="predicted"/>
<dbReference type="Pfam" id="PF13289">
    <property type="entry name" value="SIR2_2"/>
    <property type="match status" value="1"/>
</dbReference>
<comment type="caution">
    <text evidence="1">The sequence shown here is derived from an EMBL/GenBank/DDBJ whole genome shotgun (WGS) entry which is preliminary data.</text>
</comment>
<protein>
    <submittedName>
        <fullName evidence="1">SIR2 family protein</fullName>
    </submittedName>
</protein>
<organism evidence="1 2">
    <name type="scientific">Tropicimonas omnivorans</name>
    <dbReference type="NCBI Taxonomy" id="3075590"/>
    <lineage>
        <taxon>Bacteria</taxon>
        <taxon>Pseudomonadati</taxon>
        <taxon>Pseudomonadota</taxon>
        <taxon>Alphaproteobacteria</taxon>
        <taxon>Rhodobacterales</taxon>
        <taxon>Roseobacteraceae</taxon>
        <taxon>Tropicimonas</taxon>
    </lineage>
</organism>
<name>A0ABU3DKC9_9RHOB</name>
<dbReference type="InterPro" id="IPR029035">
    <property type="entry name" value="DHS-like_NAD/FAD-binding_dom"/>
</dbReference>
<dbReference type="SUPFAM" id="SSF52467">
    <property type="entry name" value="DHS-like NAD/FAD-binding domain"/>
    <property type="match status" value="1"/>
</dbReference>